<evidence type="ECO:0000313" key="3">
    <source>
        <dbReference type="Proteomes" id="UP000275408"/>
    </source>
</evidence>
<dbReference type="OrthoDB" id="6088715at2759"/>
<keyword evidence="3" id="KW-1185">Reference proteome</keyword>
<evidence type="ECO:0000313" key="2">
    <source>
        <dbReference type="EMBL" id="RMX41251.1"/>
    </source>
</evidence>
<comment type="caution">
    <text evidence="2">The sequence shown here is derived from an EMBL/GenBank/DDBJ whole genome shotgun (WGS) entry which is preliminary data.</text>
</comment>
<accession>A0A3M6TIU7</accession>
<dbReference type="AlphaFoldDB" id="A0A3M6TIU7"/>
<dbReference type="STRING" id="46731.A0A3M6TIU7"/>
<dbReference type="OMA" id="NCCSIDE"/>
<dbReference type="PANTHER" id="PTHR23187:SF3">
    <property type="entry name" value="SUMO-INTERACTING MOTIF-CONTAINING PROTEIN 1"/>
    <property type="match status" value="1"/>
</dbReference>
<feature type="region of interest" description="Disordered" evidence="1">
    <location>
        <begin position="169"/>
        <end position="196"/>
    </location>
</feature>
<gene>
    <name evidence="2" type="ORF">pdam_00012362</name>
</gene>
<name>A0A3M6TIU7_POCDA</name>
<sequence>MAQNDVIVISDDEGDFVNKKISEKTQIIVIDEDDDIVELTETTSNVIETIASSQVKSESCRPLKNLKFSENGVKRLQAQVKLIDIGKSKKPLKLKAVKPENDEVVATSSTELKETNSSVQQVKTEEVDAHNGELRMNLFEKFWSGKQEIISNKPAKVIESFDDSYKHKKAKSSCQSPSSLKQRRLNAESFSPKKRPPLHGIVRDGELLHYTTPLHCTVPLKKLELASKQEESLSKTFTENQLNSLQALKEENFHKTYLETVTSFMSPRRKPPPSLLFYLFNNILLSKQSGCGTECFRILLRIQELHPAEVAQMLQQKITWEFVSMIVKLAGCTQSHTVESFKMNASMALSFLVSVMEKEVEKKKVCLVKTSAHRFFSVDRLSGNFHDVVEWVKKATEEHLEEQLDQHCGHNFCPLYLLQRMLQLSVLVGQRPEDTAVRLANDLVLAYVELPSIKYKTLLLQSIQSHLLKTKLIEIVVKNCCSIDEELEEERMTSSGLKNVVLNFKRSPPLSDGIVSTTNCEEFVMLLAYWLQSFIFCHKRSLMAKGKESQRVLSLNDVEVLRRIEQEVSILTARLELLCGSTLSPRSYQLLQLILSLKSFAQIP</sequence>
<proteinExistence type="predicted"/>
<dbReference type="InterPro" id="IPR052119">
    <property type="entry name" value="ElonginBC-PRC2_ViralRestrict"/>
</dbReference>
<protein>
    <submittedName>
        <fullName evidence="2">Uncharacterized protein</fullName>
    </submittedName>
</protein>
<dbReference type="EMBL" id="RCHS01003516">
    <property type="protein sequence ID" value="RMX41251.1"/>
    <property type="molecule type" value="Genomic_DNA"/>
</dbReference>
<reference evidence="2 3" key="1">
    <citation type="journal article" date="2018" name="Sci. Rep.">
        <title>Comparative analysis of the Pocillopora damicornis genome highlights role of immune system in coral evolution.</title>
        <authorList>
            <person name="Cunning R."/>
            <person name="Bay R.A."/>
            <person name="Gillette P."/>
            <person name="Baker A.C."/>
            <person name="Traylor-Knowles N."/>
        </authorList>
    </citation>
    <scope>NUCLEOTIDE SEQUENCE [LARGE SCALE GENOMIC DNA]</scope>
    <source>
        <strain evidence="2">RSMAS</strain>
        <tissue evidence="2">Whole animal</tissue>
    </source>
</reference>
<evidence type="ECO:0000256" key="1">
    <source>
        <dbReference type="SAM" id="MobiDB-lite"/>
    </source>
</evidence>
<organism evidence="2 3">
    <name type="scientific">Pocillopora damicornis</name>
    <name type="common">Cauliflower coral</name>
    <name type="synonym">Millepora damicornis</name>
    <dbReference type="NCBI Taxonomy" id="46731"/>
    <lineage>
        <taxon>Eukaryota</taxon>
        <taxon>Metazoa</taxon>
        <taxon>Cnidaria</taxon>
        <taxon>Anthozoa</taxon>
        <taxon>Hexacorallia</taxon>
        <taxon>Scleractinia</taxon>
        <taxon>Astrocoeniina</taxon>
        <taxon>Pocilloporidae</taxon>
        <taxon>Pocillopora</taxon>
    </lineage>
</organism>
<dbReference type="PANTHER" id="PTHR23187">
    <property type="entry name" value="FLJ44216 PROTEIN-RELATED"/>
    <property type="match status" value="1"/>
</dbReference>
<dbReference type="Proteomes" id="UP000275408">
    <property type="component" value="Unassembled WGS sequence"/>
</dbReference>